<dbReference type="InterPro" id="IPR008271">
    <property type="entry name" value="Ser/Thr_kinase_AS"/>
</dbReference>
<protein>
    <submittedName>
        <fullName evidence="9">Serine/threonine protein kinase</fullName>
    </submittedName>
</protein>
<keyword evidence="1" id="KW-0808">Transferase</keyword>
<dbReference type="PROSITE" id="PS00107">
    <property type="entry name" value="PROTEIN_KINASE_ATP"/>
    <property type="match status" value="1"/>
</dbReference>
<dbReference type="SMART" id="SM00220">
    <property type="entry name" value="S_TKc"/>
    <property type="match status" value="1"/>
</dbReference>
<dbReference type="GO" id="GO:0005524">
    <property type="term" value="F:ATP binding"/>
    <property type="evidence" value="ECO:0007669"/>
    <property type="project" value="UniProtKB-UniRule"/>
</dbReference>
<evidence type="ECO:0000256" key="7">
    <source>
        <dbReference type="SAM" id="Phobius"/>
    </source>
</evidence>
<dbReference type="PROSITE" id="PS50011">
    <property type="entry name" value="PROTEIN_KINASE_DOM"/>
    <property type="match status" value="1"/>
</dbReference>
<keyword evidence="7" id="KW-0472">Membrane</keyword>
<evidence type="ECO:0000259" key="8">
    <source>
        <dbReference type="PROSITE" id="PS50011"/>
    </source>
</evidence>
<name>A0A1I1VSA8_9BACT</name>
<feature type="binding site" evidence="5">
    <location>
        <position position="57"/>
    </location>
    <ligand>
        <name>ATP</name>
        <dbReference type="ChEBI" id="CHEBI:30616"/>
    </ligand>
</feature>
<dbReference type="InterPro" id="IPR000719">
    <property type="entry name" value="Prot_kinase_dom"/>
</dbReference>
<organism evidence="9 10">
    <name type="scientific">Nannocystis exedens</name>
    <dbReference type="NCBI Taxonomy" id="54"/>
    <lineage>
        <taxon>Bacteria</taxon>
        <taxon>Pseudomonadati</taxon>
        <taxon>Myxococcota</taxon>
        <taxon>Polyangia</taxon>
        <taxon>Nannocystales</taxon>
        <taxon>Nannocystaceae</taxon>
        <taxon>Nannocystis</taxon>
    </lineage>
</organism>
<evidence type="ECO:0000256" key="5">
    <source>
        <dbReference type="PROSITE-ProRule" id="PRU10141"/>
    </source>
</evidence>
<feature type="region of interest" description="Disordered" evidence="6">
    <location>
        <begin position="298"/>
        <end position="320"/>
    </location>
</feature>
<dbReference type="SUPFAM" id="SSF56112">
    <property type="entry name" value="Protein kinase-like (PK-like)"/>
    <property type="match status" value="1"/>
</dbReference>
<keyword evidence="3 9" id="KW-0418">Kinase</keyword>
<dbReference type="EMBL" id="FOMX01000005">
    <property type="protein sequence ID" value="SFD83410.1"/>
    <property type="molecule type" value="Genomic_DNA"/>
</dbReference>
<dbReference type="CDD" id="cd14014">
    <property type="entry name" value="STKc_PknB_like"/>
    <property type="match status" value="1"/>
</dbReference>
<dbReference type="Gene3D" id="1.10.510.10">
    <property type="entry name" value="Transferase(Phosphotransferase) domain 1"/>
    <property type="match status" value="1"/>
</dbReference>
<dbReference type="InterPro" id="IPR017441">
    <property type="entry name" value="Protein_kinase_ATP_BS"/>
</dbReference>
<dbReference type="Gene3D" id="3.30.200.20">
    <property type="entry name" value="Phosphorylase Kinase, domain 1"/>
    <property type="match status" value="1"/>
</dbReference>
<keyword evidence="7" id="KW-0812">Transmembrane</keyword>
<dbReference type="AlphaFoldDB" id="A0A1I1VSA8"/>
<dbReference type="PANTHER" id="PTHR43289:SF34">
    <property type="entry name" value="SERINE_THREONINE-PROTEIN KINASE YBDM-RELATED"/>
    <property type="match status" value="1"/>
</dbReference>
<keyword evidence="4 5" id="KW-0067">ATP-binding</keyword>
<keyword evidence="2 5" id="KW-0547">Nucleotide-binding</keyword>
<dbReference type="PANTHER" id="PTHR43289">
    <property type="entry name" value="MITOGEN-ACTIVATED PROTEIN KINASE KINASE KINASE 20-RELATED"/>
    <property type="match status" value="1"/>
</dbReference>
<feature type="transmembrane region" description="Helical" evidence="7">
    <location>
        <begin position="327"/>
        <end position="347"/>
    </location>
</feature>
<evidence type="ECO:0000256" key="6">
    <source>
        <dbReference type="SAM" id="MobiDB-lite"/>
    </source>
</evidence>
<dbReference type="Proteomes" id="UP000199400">
    <property type="component" value="Unassembled WGS sequence"/>
</dbReference>
<dbReference type="Pfam" id="PF00069">
    <property type="entry name" value="Pkinase"/>
    <property type="match status" value="1"/>
</dbReference>
<dbReference type="OrthoDB" id="9801841at2"/>
<feature type="domain" description="Protein kinase" evidence="8">
    <location>
        <begin position="28"/>
        <end position="292"/>
    </location>
</feature>
<evidence type="ECO:0000256" key="1">
    <source>
        <dbReference type="ARBA" id="ARBA00022679"/>
    </source>
</evidence>
<dbReference type="RefSeq" id="WP_096330540.1">
    <property type="nucleotide sequence ID" value="NZ_FOMX01000005.1"/>
</dbReference>
<dbReference type="STRING" id="54.SAMN02745121_01726"/>
<evidence type="ECO:0000256" key="4">
    <source>
        <dbReference type="ARBA" id="ARBA00022840"/>
    </source>
</evidence>
<keyword evidence="9" id="KW-0723">Serine/threonine-protein kinase</keyword>
<dbReference type="PROSITE" id="PS00108">
    <property type="entry name" value="PROTEIN_KINASE_ST"/>
    <property type="match status" value="1"/>
</dbReference>
<dbReference type="InterPro" id="IPR011009">
    <property type="entry name" value="Kinase-like_dom_sf"/>
</dbReference>
<sequence>MTSAAASPLPAPDAPPTAWIGHTLDGRYHLRDLLGEGGMGAVFTAEHLNLRKLVAVKMIHAEYTGNAEIAERFRREAMATAQIEHPNVASAIDFGPLPGGGAYLVTQLVRGSSLTDIINRGRMRWQAVCDIGAQIADALTAAHAAGIVHRDLKPDNILLEPREDGEVVKVLDFGIARVADQAQGTTPLTRLGTVMGTPGYMAPEQAMGEPTDHRTDLYALGVILWECLAGRALWDGGEMSDLLTRQLTQPPPPLAGEVVDLPVEFERIIQQLLAREAKQRPQTAREVRDALRALSRSVSPVPVTTLPPPSPTPTLPPPAAAPKNRGLTGFIAVFVGAALLIVVLWAVRQPGAEEPSPPPEAGERPAEFVPAAGKGGAGDDKSPGAGPSGPVPSASKPDLGELPAGLREPAATLLGEAKEGQFKAAEAVLAYEPEVDVPLWLHGLALLEKAESCEAKRAAVKRIAEANDRRGLPALQRLSKTSRKGCGVFKNKDCLECLRTTLKQSIDQLAALP</sequence>
<keyword evidence="10" id="KW-1185">Reference proteome</keyword>
<evidence type="ECO:0000313" key="10">
    <source>
        <dbReference type="Proteomes" id="UP000199400"/>
    </source>
</evidence>
<accession>A0A1I1VSA8</accession>
<proteinExistence type="predicted"/>
<feature type="compositionally biased region" description="Pro residues" evidence="6">
    <location>
        <begin position="305"/>
        <end position="320"/>
    </location>
</feature>
<dbReference type="GO" id="GO:0004674">
    <property type="term" value="F:protein serine/threonine kinase activity"/>
    <property type="evidence" value="ECO:0007669"/>
    <property type="project" value="UniProtKB-KW"/>
</dbReference>
<reference evidence="10" key="1">
    <citation type="submission" date="2016-10" db="EMBL/GenBank/DDBJ databases">
        <authorList>
            <person name="Varghese N."/>
            <person name="Submissions S."/>
        </authorList>
    </citation>
    <scope>NUCLEOTIDE SEQUENCE [LARGE SCALE GENOMIC DNA]</scope>
    <source>
        <strain evidence="10">ATCC 25963</strain>
    </source>
</reference>
<keyword evidence="7" id="KW-1133">Transmembrane helix</keyword>
<evidence type="ECO:0000256" key="3">
    <source>
        <dbReference type="ARBA" id="ARBA00022777"/>
    </source>
</evidence>
<evidence type="ECO:0000256" key="2">
    <source>
        <dbReference type="ARBA" id="ARBA00022741"/>
    </source>
</evidence>
<feature type="region of interest" description="Disordered" evidence="6">
    <location>
        <begin position="351"/>
        <end position="403"/>
    </location>
</feature>
<gene>
    <name evidence="9" type="ORF">SAMN02745121_01726</name>
</gene>
<evidence type="ECO:0000313" key="9">
    <source>
        <dbReference type="EMBL" id="SFD83410.1"/>
    </source>
</evidence>